<evidence type="ECO:0000259" key="1">
    <source>
        <dbReference type="Pfam" id="PF00535"/>
    </source>
</evidence>
<dbReference type="RefSeq" id="WP_089378229.1">
    <property type="nucleotide sequence ID" value="NZ_FZNX01000003.1"/>
</dbReference>
<proteinExistence type="predicted"/>
<dbReference type="GO" id="GO:0016740">
    <property type="term" value="F:transferase activity"/>
    <property type="evidence" value="ECO:0007669"/>
    <property type="project" value="UniProtKB-KW"/>
</dbReference>
<dbReference type="EMBL" id="FZNX01000003">
    <property type="protein sequence ID" value="SNR59676.1"/>
    <property type="molecule type" value="Genomic_DNA"/>
</dbReference>
<dbReference type="Proteomes" id="UP000198412">
    <property type="component" value="Unassembled WGS sequence"/>
</dbReference>
<dbReference type="OrthoDB" id="1134820at2"/>
<dbReference type="InterPro" id="IPR029044">
    <property type="entry name" value="Nucleotide-diphossugar_trans"/>
</dbReference>
<sequence length="115" mass="13048">MKSGIVIVLTNKEEEINTQGIESFLNENREINICFVNNGSTDKTLNVLELLNKKFPKNLSVVNIKNNKGEDAALKVGFRYLLNKKNIIKINFSNHLNLNKMRLFSEISGKLLLNA</sequence>
<dbReference type="Pfam" id="PF00535">
    <property type="entry name" value="Glycos_transf_2"/>
    <property type="match status" value="1"/>
</dbReference>
<keyword evidence="2" id="KW-0808">Transferase</keyword>
<dbReference type="AlphaFoldDB" id="A0A238XKX8"/>
<organism evidence="2 3">
    <name type="scientific">Lutibacter flavus</name>
    <dbReference type="NCBI Taxonomy" id="691689"/>
    <lineage>
        <taxon>Bacteria</taxon>
        <taxon>Pseudomonadati</taxon>
        <taxon>Bacteroidota</taxon>
        <taxon>Flavobacteriia</taxon>
        <taxon>Flavobacteriales</taxon>
        <taxon>Flavobacteriaceae</taxon>
        <taxon>Lutibacter</taxon>
    </lineage>
</organism>
<dbReference type="Gene3D" id="3.90.550.10">
    <property type="entry name" value="Spore Coat Polysaccharide Biosynthesis Protein SpsA, Chain A"/>
    <property type="match status" value="1"/>
</dbReference>
<reference evidence="3" key="1">
    <citation type="submission" date="2017-06" db="EMBL/GenBank/DDBJ databases">
        <authorList>
            <person name="Varghese N."/>
            <person name="Submissions S."/>
        </authorList>
    </citation>
    <scope>NUCLEOTIDE SEQUENCE [LARGE SCALE GENOMIC DNA]</scope>
    <source>
        <strain evidence="3">DSM 27993</strain>
    </source>
</reference>
<protein>
    <submittedName>
        <fullName evidence="2">Glycosyl transferase family 2</fullName>
    </submittedName>
</protein>
<gene>
    <name evidence="2" type="ORF">SAMN04488111_1921</name>
</gene>
<evidence type="ECO:0000313" key="2">
    <source>
        <dbReference type="EMBL" id="SNR59676.1"/>
    </source>
</evidence>
<keyword evidence="3" id="KW-1185">Reference proteome</keyword>
<dbReference type="InterPro" id="IPR001173">
    <property type="entry name" value="Glyco_trans_2-like"/>
</dbReference>
<dbReference type="SUPFAM" id="SSF53448">
    <property type="entry name" value="Nucleotide-diphospho-sugar transferases"/>
    <property type="match status" value="1"/>
</dbReference>
<feature type="domain" description="Glycosyltransferase 2-like" evidence="1">
    <location>
        <begin position="6"/>
        <end position="80"/>
    </location>
</feature>
<accession>A0A238XKX8</accession>
<name>A0A238XKX8_9FLAO</name>
<evidence type="ECO:0000313" key="3">
    <source>
        <dbReference type="Proteomes" id="UP000198412"/>
    </source>
</evidence>